<feature type="active site" description="Proton donor" evidence="6">
    <location>
        <position position="179"/>
    </location>
</feature>
<dbReference type="GO" id="GO:0006006">
    <property type="term" value="P:glucose metabolic process"/>
    <property type="evidence" value="ECO:0007669"/>
    <property type="project" value="TreeGrafter"/>
</dbReference>
<keyword evidence="4 5" id="KW-0119">Carbohydrate metabolism</keyword>
<reference evidence="9 10" key="1">
    <citation type="submission" date="2020-08" db="EMBL/GenBank/DDBJ databases">
        <title>Genomic Encyclopedia of Type Strains, Phase IV (KMG-IV): sequencing the most valuable type-strain genomes for metagenomic binning, comparative biology and taxonomic classification.</title>
        <authorList>
            <person name="Goeker M."/>
        </authorList>
    </citation>
    <scope>NUCLEOTIDE SEQUENCE [LARGE SCALE GENOMIC DNA]</scope>
    <source>
        <strain evidence="9 10">DSM 102238</strain>
    </source>
</reference>
<dbReference type="Gene3D" id="2.70.98.10">
    <property type="match status" value="1"/>
</dbReference>
<dbReference type="Pfam" id="PF01263">
    <property type="entry name" value="Aldose_epim"/>
    <property type="match status" value="1"/>
</dbReference>
<dbReference type="CDD" id="cd09019">
    <property type="entry name" value="galactose_mutarotase_like"/>
    <property type="match status" value="1"/>
</dbReference>
<evidence type="ECO:0000256" key="2">
    <source>
        <dbReference type="ARBA" id="ARBA00006206"/>
    </source>
</evidence>
<keyword evidence="3 5" id="KW-0413">Isomerase</keyword>
<dbReference type="InterPro" id="IPR047215">
    <property type="entry name" value="Galactose_mutarotase-like"/>
</dbReference>
<dbReference type="RefSeq" id="WP_183199604.1">
    <property type="nucleotide sequence ID" value="NZ_JACIEK010000003.1"/>
</dbReference>
<evidence type="ECO:0000256" key="4">
    <source>
        <dbReference type="ARBA" id="ARBA00023277"/>
    </source>
</evidence>
<dbReference type="EC" id="5.1.3.3" evidence="5"/>
<dbReference type="PANTHER" id="PTHR10091:SF0">
    <property type="entry name" value="GALACTOSE MUTAROTASE"/>
    <property type="match status" value="1"/>
</dbReference>
<feature type="binding site" evidence="7">
    <location>
        <position position="252"/>
    </location>
    <ligand>
        <name>beta-D-galactose</name>
        <dbReference type="ChEBI" id="CHEBI:27667"/>
    </ligand>
</feature>
<dbReference type="GO" id="GO:0030246">
    <property type="term" value="F:carbohydrate binding"/>
    <property type="evidence" value="ECO:0007669"/>
    <property type="project" value="InterPro"/>
</dbReference>
<dbReference type="AlphaFoldDB" id="A0A7W6EB49"/>
<evidence type="ECO:0000256" key="1">
    <source>
        <dbReference type="ARBA" id="ARBA00005028"/>
    </source>
</evidence>
<evidence type="ECO:0000256" key="8">
    <source>
        <dbReference type="PIRSR" id="PIRSR005096-3"/>
    </source>
</evidence>
<dbReference type="UniPathway" id="UPA00242"/>
<name>A0A7W6EB49_9HYPH</name>
<dbReference type="PIRSF" id="PIRSF005096">
    <property type="entry name" value="GALM"/>
    <property type="match status" value="1"/>
</dbReference>
<dbReference type="InterPro" id="IPR008183">
    <property type="entry name" value="Aldose_1/G6P_1-epimerase"/>
</dbReference>
<comment type="catalytic activity">
    <reaction evidence="5">
        <text>alpha-D-glucose = beta-D-glucose</text>
        <dbReference type="Rhea" id="RHEA:10264"/>
        <dbReference type="ChEBI" id="CHEBI:15903"/>
        <dbReference type="ChEBI" id="CHEBI:17925"/>
        <dbReference type="EC" id="5.1.3.3"/>
    </reaction>
</comment>
<dbReference type="InterPro" id="IPR011013">
    <property type="entry name" value="Gal_mutarotase_sf_dom"/>
</dbReference>
<dbReference type="EMBL" id="JACIEK010000003">
    <property type="protein sequence ID" value="MBB3998077.1"/>
    <property type="molecule type" value="Genomic_DNA"/>
</dbReference>
<proteinExistence type="inferred from homology"/>
<comment type="pathway">
    <text evidence="1 5">Carbohydrate metabolism; hexose metabolism.</text>
</comment>
<evidence type="ECO:0000313" key="9">
    <source>
        <dbReference type="EMBL" id="MBB3998077.1"/>
    </source>
</evidence>
<dbReference type="NCBIfam" id="NF008277">
    <property type="entry name" value="PRK11055.1"/>
    <property type="match status" value="1"/>
</dbReference>
<evidence type="ECO:0000313" key="10">
    <source>
        <dbReference type="Proteomes" id="UP000542776"/>
    </source>
</evidence>
<gene>
    <name evidence="9" type="ORF">GGR04_001915</name>
</gene>
<feature type="active site" description="Proton acceptor" evidence="6">
    <location>
        <position position="318"/>
    </location>
</feature>
<protein>
    <recommendedName>
        <fullName evidence="5">Aldose 1-epimerase</fullName>
        <ecNumber evidence="5">5.1.3.3</ecNumber>
    </recommendedName>
</protein>
<sequence>MNTAVTRQAFGRLTDGREVEIVSLRSASGFEARVISYGAVLQALHVADRDGQVADVVLGHDDLAGYLASRDFFGATIGRYANRIAGGRFDLDGQTVEIEPNDGPNALHGGADGFDRQLWTIAETGTDFVRLERTSADGEGGFPGELSVSVTYRLAGEAALEIAFEARTTRPTVVNLTNHSFFNLGGVADVRDVLSHRITLVAETYLPIDAVSIPEGRPAPVAGTPFDFRSARPIGERIREGYEQIRRGRGYDHNWCVDGTSGGEPRLAARVEDPASGRVLELLTDQPGVQFYSGNFLDGTVSGKGGQSYRMGDAFCLEPQGYPDTPNRPDFPTARLDPGGVYRHHSIFRFSTI</sequence>
<evidence type="ECO:0000256" key="6">
    <source>
        <dbReference type="PIRSR" id="PIRSR005096-1"/>
    </source>
</evidence>
<comment type="similarity">
    <text evidence="2 5">Belongs to the aldose epimerase family.</text>
</comment>
<dbReference type="PANTHER" id="PTHR10091">
    <property type="entry name" value="ALDOSE-1-EPIMERASE"/>
    <property type="match status" value="1"/>
</dbReference>
<keyword evidence="10" id="KW-1185">Reference proteome</keyword>
<organism evidence="9 10">
    <name type="scientific">Aureimonas pseudogalii</name>
    <dbReference type="NCBI Taxonomy" id="1744844"/>
    <lineage>
        <taxon>Bacteria</taxon>
        <taxon>Pseudomonadati</taxon>
        <taxon>Pseudomonadota</taxon>
        <taxon>Alphaproteobacteria</taxon>
        <taxon>Hyphomicrobiales</taxon>
        <taxon>Aurantimonadaceae</taxon>
        <taxon>Aureimonas</taxon>
    </lineage>
</organism>
<dbReference type="GO" id="GO:0005737">
    <property type="term" value="C:cytoplasm"/>
    <property type="evidence" value="ECO:0007669"/>
    <property type="project" value="TreeGrafter"/>
</dbReference>
<accession>A0A7W6EB49</accession>
<dbReference type="InterPro" id="IPR015443">
    <property type="entry name" value="Aldose_1-epimerase"/>
</dbReference>
<evidence type="ECO:0000256" key="7">
    <source>
        <dbReference type="PIRSR" id="PIRSR005096-2"/>
    </source>
</evidence>
<dbReference type="InterPro" id="IPR014718">
    <property type="entry name" value="GH-type_carb-bd"/>
</dbReference>
<feature type="binding site" evidence="8">
    <location>
        <begin position="82"/>
        <end position="83"/>
    </location>
    <ligand>
        <name>beta-D-galactose</name>
        <dbReference type="ChEBI" id="CHEBI:27667"/>
    </ligand>
</feature>
<dbReference type="GO" id="GO:0004034">
    <property type="term" value="F:aldose 1-epimerase activity"/>
    <property type="evidence" value="ECO:0007669"/>
    <property type="project" value="UniProtKB-EC"/>
</dbReference>
<comment type="caution">
    <text evidence="9">The sequence shown here is derived from an EMBL/GenBank/DDBJ whole genome shotgun (WGS) entry which is preliminary data.</text>
</comment>
<evidence type="ECO:0000256" key="3">
    <source>
        <dbReference type="ARBA" id="ARBA00023235"/>
    </source>
</evidence>
<dbReference type="GO" id="GO:0033499">
    <property type="term" value="P:galactose catabolic process via UDP-galactose, Leloir pathway"/>
    <property type="evidence" value="ECO:0007669"/>
    <property type="project" value="TreeGrafter"/>
</dbReference>
<dbReference type="SUPFAM" id="SSF74650">
    <property type="entry name" value="Galactose mutarotase-like"/>
    <property type="match status" value="1"/>
</dbReference>
<dbReference type="Proteomes" id="UP000542776">
    <property type="component" value="Unassembled WGS sequence"/>
</dbReference>
<evidence type="ECO:0000256" key="5">
    <source>
        <dbReference type="PIRNR" id="PIRNR005096"/>
    </source>
</evidence>